<dbReference type="Gene3D" id="2.60.40.4100">
    <property type="entry name" value="Zona pellucida, ZP-C domain"/>
    <property type="match status" value="1"/>
</dbReference>
<keyword evidence="2" id="KW-1015">Disulfide bond</keyword>
<dbReference type="AlphaFoldDB" id="A0A3P8XK30"/>
<evidence type="ECO:0000256" key="4">
    <source>
        <dbReference type="SAM" id="SignalP"/>
    </source>
</evidence>
<feature type="domain" description="ZP" evidence="5">
    <location>
        <begin position="44"/>
        <end position="319"/>
    </location>
</feature>
<dbReference type="Pfam" id="PF00100">
    <property type="entry name" value="Zona_pellucida"/>
    <property type="match status" value="1"/>
</dbReference>
<keyword evidence="1 4" id="KW-0732">Signal</keyword>
<dbReference type="InterPro" id="IPR001507">
    <property type="entry name" value="ZP_dom"/>
</dbReference>
<evidence type="ECO:0000259" key="5">
    <source>
        <dbReference type="PROSITE" id="PS51034"/>
    </source>
</evidence>
<reference evidence="6" key="2">
    <citation type="submission" date="2020-02" db="EMBL/GenBank/DDBJ databases">
        <title>Esox lucius (northern pike) genome, fEsoLuc1, primary haplotype.</title>
        <authorList>
            <person name="Myers G."/>
            <person name="Karagic N."/>
            <person name="Meyer A."/>
            <person name="Pippel M."/>
            <person name="Reichard M."/>
            <person name="Winkler S."/>
            <person name="Tracey A."/>
            <person name="Sims Y."/>
            <person name="Howe K."/>
            <person name="Rhie A."/>
            <person name="Formenti G."/>
            <person name="Durbin R."/>
            <person name="Fedrigo O."/>
            <person name="Jarvis E.D."/>
        </authorList>
    </citation>
    <scope>NUCLEOTIDE SEQUENCE [LARGE SCALE GENOMIC DNA]</scope>
</reference>
<keyword evidence="3" id="KW-0472">Membrane</keyword>
<dbReference type="InterPro" id="IPR055355">
    <property type="entry name" value="ZP-C"/>
</dbReference>
<dbReference type="GeneTree" id="ENSGT00940000164443"/>
<dbReference type="InterPro" id="IPR042235">
    <property type="entry name" value="ZP-C_dom"/>
</dbReference>
<dbReference type="PANTHER" id="PTHR14002:SF21">
    <property type="entry name" value="SI:CH211-103F14.3-RELATED"/>
    <property type="match status" value="1"/>
</dbReference>
<reference evidence="7" key="1">
    <citation type="journal article" date="2014" name="PLoS ONE">
        <title>The genome and linkage map of the northern pike (Esox lucius): conserved synteny revealed between the salmonid sister group and the Neoteleostei.</title>
        <authorList>
            <person name="Rondeau E.B."/>
            <person name="Minkley D.R."/>
            <person name="Leong J.S."/>
            <person name="Messmer A.M."/>
            <person name="Jantzen J.R."/>
            <person name="von Schalburg K.R."/>
            <person name="Lemon C."/>
            <person name="Bird N.H."/>
            <person name="Koop B.F."/>
        </authorList>
    </citation>
    <scope>NUCLEOTIDE SEQUENCE</scope>
</reference>
<sequence>MGQLKKCIFFIFLFAMLVAKTIQLQLSDCGSNARQPLNTDISVTCGTRSIGLAILICPAMYSGYNESLLILNGVVNDPACKGTVDTSVTPPVLRFELNLTNSCESTFRTDSAPGTGVFSDFSNIQTVNISGVVRSNDPTIGTVSYNVDLRYFYSCAYPLEYLINNNQINTSGSSIAVRDTNGSFLSTLSLELFSDPNYTTPMIIPRLGIELKTKIFAQVRAINLTTQYHVLLDRCYASMSPLPANSTFYNLFVSCSQDLMTTIYENGDSQHARFSFTAFRFKEQQNEILSTYYLHCVTRLCEKSTCSAFKQCRRRRSVDPATNAGTTDVQTITSPPITTKLEGFGESQLTHQKNVNSFGLWGVVGFLSFLCLVAVVTAGVFCRMLNRKKTGKTAPDASW</sequence>
<dbReference type="PROSITE" id="PS51034">
    <property type="entry name" value="ZP_2"/>
    <property type="match status" value="1"/>
</dbReference>
<reference evidence="6" key="4">
    <citation type="submission" date="2025-09" db="UniProtKB">
        <authorList>
            <consortium name="Ensembl"/>
        </authorList>
    </citation>
    <scope>IDENTIFICATION</scope>
</reference>
<evidence type="ECO:0000256" key="2">
    <source>
        <dbReference type="ARBA" id="ARBA00023157"/>
    </source>
</evidence>
<evidence type="ECO:0000256" key="3">
    <source>
        <dbReference type="SAM" id="Phobius"/>
    </source>
</evidence>
<reference evidence="6" key="3">
    <citation type="submission" date="2025-08" db="UniProtKB">
        <authorList>
            <consortium name="Ensembl"/>
        </authorList>
    </citation>
    <scope>IDENTIFICATION</scope>
</reference>
<keyword evidence="7" id="KW-1185">Reference proteome</keyword>
<name>A0A3P8XK30_ESOLU</name>
<feature type="chain" id="PRO_5044226690" description="ZP domain-containing protein" evidence="4">
    <location>
        <begin position="24"/>
        <end position="399"/>
    </location>
</feature>
<evidence type="ECO:0000313" key="7">
    <source>
        <dbReference type="Proteomes" id="UP000265140"/>
    </source>
</evidence>
<evidence type="ECO:0000256" key="1">
    <source>
        <dbReference type="ARBA" id="ARBA00022729"/>
    </source>
</evidence>
<feature type="signal peptide" evidence="4">
    <location>
        <begin position="1"/>
        <end position="23"/>
    </location>
</feature>
<organism evidence="6 7">
    <name type="scientific">Esox lucius</name>
    <name type="common">Northern pike</name>
    <dbReference type="NCBI Taxonomy" id="8010"/>
    <lineage>
        <taxon>Eukaryota</taxon>
        <taxon>Metazoa</taxon>
        <taxon>Chordata</taxon>
        <taxon>Craniata</taxon>
        <taxon>Vertebrata</taxon>
        <taxon>Euteleostomi</taxon>
        <taxon>Actinopterygii</taxon>
        <taxon>Neopterygii</taxon>
        <taxon>Teleostei</taxon>
        <taxon>Protacanthopterygii</taxon>
        <taxon>Esociformes</taxon>
        <taxon>Esocidae</taxon>
        <taxon>Esox</taxon>
    </lineage>
</organism>
<dbReference type="InParanoid" id="A0A3P8XK30"/>
<dbReference type="SMART" id="SM00241">
    <property type="entry name" value="ZP"/>
    <property type="match status" value="1"/>
</dbReference>
<feature type="transmembrane region" description="Helical" evidence="3">
    <location>
        <begin position="358"/>
        <end position="382"/>
    </location>
</feature>
<proteinExistence type="predicted"/>
<dbReference type="PANTHER" id="PTHR14002">
    <property type="entry name" value="ENDOGLIN/TGF-BETA RECEPTOR TYPE III"/>
    <property type="match status" value="1"/>
</dbReference>
<keyword evidence="3" id="KW-1133">Transmembrane helix</keyword>
<accession>A0A3P8XK30</accession>
<dbReference type="Ensembl" id="ENSELUT00000011519.3">
    <property type="protein sequence ID" value="ENSELUP00000004926.3"/>
    <property type="gene ID" value="ENSELUG00000006011.3"/>
</dbReference>
<keyword evidence="3" id="KW-0812">Transmembrane</keyword>
<evidence type="ECO:0000313" key="6">
    <source>
        <dbReference type="Ensembl" id="ENSELUP00000004926.3"/>
    </source>
</evidence>
<dbReference type="Proteomes" id="UP000265140">
    <property type="component" value="Chromosome 16"/>
</dbReference>
<dbReference type="OMA" id="IREGNAC"/>
<protein>
    <recommendedName>
        <fullName evidence="5">ZP domain-containing protein</fullName>
    </recommendedName>
</protein>